<evidence type="ECO:0000256" key="3">
    <source>
        <dbReference type="ARBA" id="ARBA00023015"/>
    </source>
</evidence>
<sequence length="308" mass="34126">MGRAPCCDKASVKKGPWSPEEDATLKSYIEQNGTGGNWIALPQKIGLKRCGKSCRLRWLNYLRPNIRHGGFSEEEDRIILSLYISIGSRWSIIAAQLPGRTDNDIKNYWNTRLKKKLFGKQSRKDQRQQHFARQGANGGQKEEVSRDAAGTNGLAAGAYNWHQHAMAMAMPVRPMSGSMVEGNRIGEEVDESIRKLLFKLGGSPFMSLPPPPVYGETPSFVPPSVHTTPPSEGGIQCSSILPALELDESFHFNQIKLDGLDCFFGMGDQNMRWNEVSPLVCPNNTVASSSQGIQQYCLVEEPVDLGMQ</sequence>
<feature type="domain" description="HTH myb-type" evidence="9">
    <location>
        <begin position="63"/>
        <end position="117"/>
    </location>
</feature>
<dbReference type="FunFam" id="1.10.10.60:FF:000015">
    <property type="entry name" value="Transcription factor RAX3"/>
    <property type="match status" value="1"/>
</dbReference>
<dbReference type="GO" id="GO:0005634">
    <property type="term" value="C:nucleus"/>
    <property type="evidence" value="ECO:0000318"/>
    <property type="project" value="GO_Central"/>
</dbReference>
<evidence type="ECO:0000259" key="8">
    <source>
        <dbReference type="PROSITE" id="PS50090"/>
    </source>
</evidence>
<dbReference type="OrthoDB" id="2143914at2759"/>
<gene>
    <name evidence="11" type="primary">LOC100834958</name>
    <name evidence="10" type="ORF">BRADI_1g07260v3</name>
</gene>
<feature type="domain" description="HTH myb-type" evidence="9">
    <location>
        <begin position="9"/>
        <end position="62"/>
    </location>
</feature>
<dbReference type="FunCoup" id="I1GMU7">
    <property type="interactions" value="214"/>
</dbReference>
<dbReference type="STRING" id="15368.I1GMU7"/>
<keyword evidence="12" id="KW-1185">Reference proteome</keyword>
<evidence type="ECO:0000259" key="9">
    <source>
        <dbReference type="PROSITE" id="PS51294"/>
    </source>
</evidence>
<feature type="domain" description="Myb-like" evidence="8">
    <location>
        <begin position="9"/>
        <end position="62"/>
    </location>
</feature>
<name>I1GMU7_BRADI</name>
<evidence type="ECO:0000256" key="4">
    <source>
        <dbReference type="ARBA" id="ARBA00023125"/>
    </source>
</evidence>
<dbReference type="SUPFAM" id="SSF46689">
    <property type="entry name" value="Homeodomain-like"/>
    <property type="match status" value="1"/>
</dbReference>
<comment type="subcellular location">
    <subcellularLocation>
        <location evidence="1">Nucleus</location>
    </subcellularLocation>
</comment>
<keyword evidence="3" id="KW-0805">Transcription regulation</keyword>
<dbReference type="EnsemblPlants" id="KQK12989">
    <property type="protein sequence ID" value="KQK12989"/>
    <property type="gene ID" value="BRADI_1g07260v3"/>
</dbReference>
<evidence type="ECO:0000256" key="5">
    <source>
        <dbReference type="ARBA" id="ARBA00023163"/>
    </source>
</evidence>
<dbReference type="Gramene" id="KQK12989">
    <property type="protein sequence ID" value="KQK12989"/>
    <property type="gene ID" value="BRADI_1g07260v3"/>
</dbReference>
<feature type="region of interest" description="Disordered" evidence="7">
    <location>
        <begin position="119"/>
        <end position="146"/>
    </location>
</feature>
<evidence type="ECO:0000256" key="7">
    <source>
        <dbReference type="SAM" id="MobiDB-lite"/>
    </source>
</evidence>
<dbReference type="KEGG" id="bdi:100834958"/>
<dbReference type="Gene3D" id="1.10.10.60">
    <property type="entry name" value="Homeodomain-like"/>
    <property type="match status" value="2"/>
</dbReference>
<dbReference type="InterPro" id="IPR009057">
    <property type="entry name" value="Homeodomain-like_sf"/>
</dbReference>
<dbReference type="OMA" id="FGMSTDQ"/>
<organism evidence="10">
    <name type="scientific">Brachypodium distachyon</name>
    <name type="common">Purple false brome</name>
    <name type="synonym">Trachynia distachya</name>
    <dbReference type="NCBI Taxonomy" id="15368"/>
    <lineage>
        <taxon>Eukaryota</taxon>
        <taxon>Viridiplantae</taxon>
        <taxon>Streptophyta</taxon>
        <taxon>Embryophyta</taxon>
        <taxon>Tracheophyta</taxon>
        <taxon>Spermatophyta</taxon>
        <taxon>Magnoliopsida</taxon>
        <taxon>Liliopsida</taxon>
        <taxon>Poales</taxon>
        <taxon>Poaceae</taxon>
        <taxon>BOP clade</taxon>
        <taxon>Pooideae</taxon>
        <taxon>Stipodae</taxon>
        <taxon>Brachypodieae</taxon>
        <taxon>Brachypodium</taxon>
    </lineage>
</organism>
<dbReference type="GO" id="GO:0003677">
    <property type="term" value="F:DNA binding"/>
    <property type="evidence" value="ECO:0007669"/>
    <property type="project" value="UniProtKB-KW"/>
</dbReference>
<dbReference type="GeneID" id="100834958"/>
<evidence type="ECO:0000313" key="10">
    <source>
        <dbReference type="EMBL" id="KQK12989.1"/>
    </source>
</evidence>
<dbReference type="InterPro" id="IPR001005">
    <property type="entry name" value="SANT/Myb"/>
</dbReference>
<dbReference type="Pfam" id="PF00249">
    <property type="entry name" value="Myb_DNA-binding"/>
    <property type="match status" value="2"/>
</dbReference>
<keyword evidence="2" id="KW-0677">Repeat</keyword>
<protein>
    <submittedName>
        <fullName evidence="10 11">Uncharacterized protein</fullName>
    </submittedName>
</protein>
<accession>I1GMU7</accession>
<evidence type="ECO:0000256" key="2">
    <source>
        <dbReference type="ARBA" id="ARBA00022737"/>
    </source>
</evidence>
<feature type="domain" description="Myb-like" evidence="8">
    <location>
        <begin position="63"/>
        <end position="113"/>
    </location>
</feature>
<dbReference type="EMBL" id="CM000880">
    <property type="protein sequence ID" value="KQK12989.1"/>
    <property type="molecule type" value="Genomic_DNA"/>
</dbReference>
<keyword evidence="5" id="KW-0804">Transcription</keyword>
<dbReference type="PANTHER" id="PTHR48000:SF67">
    <property type="entry name" value="MYB-LIKE DNA-BINDING DOMAIN CONTAINING PROTEIN, EXPRESSED"/>
    <property type="match status" value="1"/>
</dbReference>
<evidence type="ECO:0000256" key="6">
    <source>
        <dbReference type="ARBA" id="ARBA00023242"/>
    </source>
</evidence>
<dbReference type="GO" id="GO:0006355">
    <property type="term" value="P:regulation of DNA-templated transcription"/>
    <property type="evidence" value="ECO:0000318"/>
    <property type="project" value="GO_Central"/>
</dbReference>
<dbReference type="RefSeq" id="XP_003558752.1">
    <property type="nucleotide sequence ID" value="XM_003558704.4"/>
</dbReference>
<keyword evidence="6" id="KW-0539">Nucleus</keyword>
<dbReference type="Proteomes" id="UP000008810">
    <property type="component" value="Chromosome 1"/>
</dbReference>
<proteinExistence type="predicted"/>
<evidence type="ECO:0000313" key="11">
    <source>
        <dbReference type="EnsemblPlants" id="KQK12989"/>
    </source>
</evidence>
<dbReference type="SMART" id="SM00717">
    <property type="entry name" value="SANT"/>
    <property type="match status" value="2"/>
</dbReference>
<evidence type="ECO:0000256" key="1">
    <source>
        <dbReference type="ARBA" id="ARBA00004123"/>
    </source>
</evidence>
<reference evidence="10" key="2">
    <citation type="submission" date="2017-06" db="EMBL/GenBank/DDBJ databases">
        <title>WGS assembly of Brachypodium distachyon.</title>
        <authorList>
            <consortium name="The International Brachypodium Initiative"/>
            <person name="Lucas S."/>
            <person name="Harmon-Smith M."/>
            <person name="Lail K."/>
            <person name="Tice H."/>
            <person name="Grimwood J."/>
            <person name="Bruce D."/>
            <person name="Barry K."/>
            <person name="Shu S."/>
            <person name="Lindquist E."/>
            <person name="Wang M."/>
            <person name="Pitluck S."/>
            <person name="Vogel J.P."/>
            <person name="Garvin D.F."/>
            <person name="Mockler T.C."/>
            <person name="Schmutz J."/>
            <person name="Rokhsar D."/>
            <person name="Bevan M.W."/>
        </authorList>
    </citation>
    <scope>NUCLEOTIDE SEQUENCE</scope>
    <source>
        <strain evidence="10">Bd21</strain>
    </source>
</reference>
<dbReference type="eggNOG" id="KOG0048">
    <property type="taxonomic scope" value="Eukaryota"/>
</dbReference>
<dbReference type="HOGENOM" id="CLU_028567_6_2_1"/>
<dbReference type="AlphaFoldDB" id="I1GMU7"/>
<keyword evidence="4" id="KW-0238">DNA-binding</keyword>
<reference evidence="11" key="3">
    <citation type="submission" date="2018-08" db="UniProtKB">
        <authorList>
            <consortium name="EnsemblPlants"/>
        </authorList>
    </citation>
    <scope>IDENTIFICATION</scope>
    <source>
        <strain evidence="11">cv. Bd21</strain>
    </source>
</reference>
<reference evidence="10 11" key="1">
    <citation type="journal article" date="2010" name="Nature">
        <title>Genome sequencing and analysis of the model grass Brachypodium distachyon.</title>
        <authorList>
            <consortium name="International Brachypodium Initiative"/>
        </authorList>
    </citation>
    <scope>NUCLEOTIDE SEQUENCE [LARGE SCALE GENOMIC DNA]</scope>
    <source>
        <strain evidence="10 11">Bd21</strain>
    </source>
</reference>
<dbReference type="GO" id="GO:0003700">
    <property type="term" value="F:DNA-binding transcription factor activity"/>
    <property type="evidence" value="ECO:0000318"/>
    <property type="project" value="GO_Central"/>
</dbReference>
<evidence type="ECO:0000313" key="12">
    <source>
        <dbReference type="Proteomes" id="UP000008810"/>
    </source>
</evidence>
<dbReference type="PROSITE" id="PS51294">
    <property type="entry name" value="HTH_MYB"/>
    <property type="match status" value="2"/>
</dbReference>
<dbReference type="PROSITE" id="PS50090">
    <property type="entry name" value="MYB_LIKE"/>
    <property type="match status" value="2"/>
</dbReference>
<dbReference type="PANTHER" id="PTHR48000">
    <property type="entry name" value="OS09G0431300 PROTEIN"/>
    <property type="match status" value="1"/>
</dbReference>
<dbReference type="FunFam" id="1.10.10.60:FF:000222">
    <property type="entry name" value="Transcription factor MYB36"/>
    <property type="match status" value="1"/>
</dbReference>
<dbReference type="InterPro" id="IPR017930">
    <property type="entry name" value="Myb_dom"/>
</dbReference>
<dbReference type="CDD" id="cd00167">
    <property type="entry name" value="SANT"/>
    <property type="match status" value="2"/>
</dbReference>